<dbReference type="PROSITE" id="PS50097">
    <property type="entry name" value="BTB"/>
    <property type="match status" value="1"/>
</dbReference>
<dbReference type="EMBL" id="JBJQOH010000006">
    <property type="protein sequence ID" value="KAL3682297.1"/>
    <property type="molecule type" value="Genomic_DNA"/>
</dbReference>
<protein>
    <recommendedName>
        <fullName evidence="2">BTB domain-containing protein</fullName>
    </recommendedName>
</protein>
<evidence type="ECO:0000259" key="2">
    <source>
        <dbReference type="PROSITE" id="PS50097"/>
    </source>
</evidence>
<proteinExistence type="predicted"/>
<dbReference type="PANTHER" id="PTHR24413">
    <property type="entry name" value="SPECKLE-TYPE POZ PROTEIN"/>
    <property type="match status" value="1"/>
</dbReference>
<dbReference type="AlphaFoldDB" id="A0ABD3GVU3"/>
<comment type="pathway">
    <text evidence="1">Protein modification; protein ubiquitination.</text>
</comment>
<accession>A0ABD3GVU3</accession>
<reference evidence="3 4" key="1">
    <citation type="submission" date="2024-09" db="EMBL/GenBank/DDBJ databases">
        <title>Chromosome-scale assembly of Riccia sorocarpa.</title>
        <authorList>
            <person name="Paukszto L."/>
        </authorList>
    </citation>
    <scope>NUCLEOTIDE SEQUENCE [LARGE SCALE GENOMIC DNA]</scope>
    <source>
        <strain evidence="3">LP-2024</strain>
        <tissue evidence="3">Aerial parts of the thallus</tissue>
    </source>
</reference>
<dbReference type="CDD" id="cd18186">
    <property type="entry name" value="BTB_POZ_ZBTB_KLHL-like"/>
    <property type="match status" value="1"/>
</dbReference>
<dbReference type="SMART" id="SM00225">
    <property type="entry name" value="BTB"/>
    <property type="match status" value="1"/>
</dbReference>
<name>A0ABD3GVU3_9MARC</name>
<evidence type="ECO:0000313" key="4">
    <source>
        <dbReference type="Proteomes" id="UP001633002"/>
    </source>
</evidence>
<dbReference type="SUPFAM" id="SSF54695">
    <property type="entry name" value="POZ domain"/>
    <property type="match status" value="1"/>
</dbReference>
<organism evidence="3 4">
    <name type="scientific">Riccia sorocarpa</name>
    <dbReference type="NCBI Taxonomy" id="122646"/>
    <lineage>
        <taxon>Eukaryota</taxon>
        <taxon>Viridiplantae</taxon>
        <taxon>Streptophyta</taxon>
        <taxon>Embryophyta</taxon>
        <taxon>Marchantiophyta</taxon>
        <taxon>Marchantiopsida</taxon>
        <taxon>Marchantiidae</taxon>
        <taxon>Marchantiales</taxon>
        <taxon>Ricciaceae</taxon>
        <taxon>Riccia</taxon>
    </lineage>
</organism>
<gene>
    <name evidence="3" type="ORF">R1sor_000319</name>
</gene>
<dbReference type="Proteomes" id="UP001633002">
    <property type="component" value="Unassembled WGS sequence"/>
</dbReference>
<dbReference type="Gene3D" id="3.30.710.10">
    <property type="entry name" value="Potassium Channel Kv1.1, Chain A"/>
    <property type="match status" value="1"/>
</dbReference>
<feature type="domain" description="BTB" evidence="2">
    <location>
        <begin position="53"/>
        <end position="121"/>
    </location>
</feature>
<dbReference type="Pfam" id="PF00651">
    <property type="entry name" value="BTB"/>
    <property type="match status" value="1"/>
</dbReference>
<evidence type="ECO:0000256" key="1">
    <source>
        <dbReference type="ARBA" id="ARBA00004906"/>
    </source>
</evidence>
<dbReference type="InterPro" id="IPR000210">
    <property type="entry name" value="BTB/POZ_dom"/>
</dbReference>
<evidence type="ECO:0000313" key="3">
    <source>
        <dbReference type="EMBL" id="KAL3682297.1"/>
    </source>
</evidence>
<sequence>MGTKGLNACETCSRYKGNLFCSVCVRSAVSKNVTALRFLREYESSPLNKDFRGDIKFVGWDGEEVHAHKFIMVGRSMVFRSLFDSDMQEKEKGIVLCPDTSAPVLRSMVNFCYTAEIKFTEEAPAEEVLKIAHKYDMKNLKLVCENSLIMGISEKNVYELVMLAQKYDAKQLDKAIAKFFKDGFDVVYPIFVQRLCSDL</sequence>
<keyword evidence="4" id="KW-1185">Reference proteome</keyword>
<comment type="caution">
    <text evidence="3">The sequence shown here is derived from an EMBL/GenBank/DDBJ whole genome shotgun (WGS) entry which is preliminary data.</text>
</comment>
<dbReference type="InterPro" id="IPR011333">
    <property type="entry name" value="SKP1/BTB/POZ_sf"/>
</dbReference>